<dbReference type="AlphaFoldDB" id="A0A9Q1GLM9"/>
<accession>A0A9Q1GLM9</accession>
<keyword evidence="2" id="KW-1185">Reference proteome</keyword>
<comment type="caution">
    <text evidence="1">The sequence shown here is derived from an EMBL/GenBank/DDBJ whole genome shotgun (WGS) entry which is preliminary data.</text>
</comment>
<sequence length="173" mass="19661">MECLADFVNRLNKETLSILDLNPDVEVASFANGVIHPKLKQKLVKKPLATLAEVLKKAKGYIQVEVVVLQSKAPIKVSKRDDKTSKKQTYKEKKLKTLKTKSLFSASRSKILMNIRGHIPMDRPKPFKQRSYYGSMRLITLGRSIAWKKMLSITSLASCRKQSLSSLPFDHFN</sequence>
<proteinExistence type="predicted"/>
<reference evidence="1" key="1">
    <citation type="submission" date="2022-04" db="EMBL/GenBank/DDBJ databases">
        <title>Carnegiea gigantea Genome sequencing and assembly v2.</title>
        <authorList>
            <person name="Copetti D."/>
            <person name="Sanderson M.J."/>
            <person name="Burquez A."/>
            <person name="Wojciechowski M.F."/>
        </authorList>
    </citation>
    <scope>NUCLEOTIDE SEQUENCE</scope>
    <source>
        <strain evidence="1">SGP5-SGP5p</strain>
        <tissue evidence="1">Aerial part</tissue>
    </source>
</reference>
<gene>
    <name evidence="1" type="ORF">Cgig2_033901</name>
</gene>
<organism evidence="1 2">
    <name type="scientific">Carnegiea gigantea</name>
    <dbReference type="NCBI Taxonomy" id="171969"/>
    <lineage>
        <taxon>Eukaryota</taxon>
        <taxon>Viridiplantae</taxon>
        <taxon>Streptophyta</taxon>
        <taxon>Embryophyta</taxon>
        <taxon>Tracheophyta</taxon>
        <taxon>Spermatophyta</taxon>
        <taxon>Magnoliopsida</taxon>
        <taxon>eudicotyledons</taxon>
        <taxon>Gunneridae</taxon>
        <taxon>Pentapetalae</taxon>
        <taxon>Caryophyllales</taxon>
        <taxon>Cactineae</taxon>
        <taxon>Cactaceae</taxon>
        <taxon>Cactoideae</taxon>
        <taxon>Echinocereeae</taxon>
        <taxon>Carnegiea</taxon>
    </lineage>
</organism>
<dbReference type="EMBL" id="JAKOGI010002685">
    <property type="protein sequence ID" value="KAJ8421527.1"/>
    <property type="molecule type" value="Genomic_DNA"/>
</dbReference>
<dbReference type="Proteomes" id="UP001153076">
    <property type="component" value="Unassembled WGS sequence"/>
</dbReference>
<name>A0A9Q1GLM9_9CARY</name>
<evidence type="ECO:0000313" key="2">
    <source>
        <dbReference type="Proteomes" id="UP001153076"/>
    </source>
</evidence>
<evidence type="ECO:0000313" key="1">
    <source>
        <dbReference type="EMBL" id="KAJ8421527.1"/>
    </source>
</evidence>
<protein>
    <submittedName>
        <fullName evidence="1">Uncharacterized protein</fullName>
    </submittedName>
</protein>